<accession>A0ABD3FA93</accession>
<evidence type="ECO:0008006" key="4">
    <source>
        <dbReference type="Google" id="ProtNLM"/>
    </source>
</evidence>
<proteinExistence type="predicted"/>
<organism evidence="2 3">
    <name type="scientific">Phytophthora oleae</name>
    <dbReference type="NCBI Taxonomy" id="2107226"/>
    <lineage>
        <taxon>Eukaryota</taxon>
        <taxon>Sar</taxon>
        <taxon>Stramenopiles</taxon>
        <taxon>Oomycota</taxon>
        <taxon>Peronosporomycetes</taxon>
        <taxon>Peronosporales</taxon>
        <taxon>Peronosporaceae</taxon>
        <taxon>Phytophthora</taxon>
    </lineage>
</organism>
<keyword evidence="1" id="KW-0472">Membrane</keyword>
<dbReference type="Proteomes" id="UP001632037">
    <property type="component" value="Unassembled WGS sequence"/>
</dbReference>
<reference evidence="2 3" key="1">
    <citation type="submission" date="2024-09" db="EMBL/GenBank/DDBJ databases">
        <title>Genome sequencing and assembly of Phytophthora oleae, isolate VK10A, causative agent of rot of olive drupes.</title>
        <authorList>
            <person name="Conti Taguali S."/>
            <person name="Riolo M."/>
            <person name="La Spada F."/>
            <person name="Cacciola S.O."/>
            <person name="Dionisio G."/>
        </authorList>
    </citation>
    <scope>NUCLEOTIDE SEQUENCE [LARGE SCALE GENOMIC DNA]</scope>
    <source>
        <strain evidence="2 3">VK10A</strain>
    </source>
</reference>
<dbReference type="EMBL" id="JBIMZQ010000028">
    <property type="protein sequence ID" value="KAL3663336.1"/>
    <property type="molecule type" value="Genomic_DNA"/>
</dbReference>
<keyword evidence="1" id="KW-1133">Transmembrane helix</keyword>
<feature type="transmembrane region" description="Helical" evidence="1">
    <location>
        <begin position="6"/>
        <end position="26"/>
    </location>
</feature>
<name>A0ABD3FA93_9STRA</name>
<keyword evidence="1" id="KW-0812">Transmembrane</keyword>
<protein>
    <recommendedName>
        <fullName evidence="4">RxLR effector protein</fullName>
    </recommendedName>
</protein>
<gene>
    <name evidence="2" type="ORF">V7S43_011742</name>
</gene>
<evidence type="ECO:0000313" key="3">
    <source>
        <dbReference type="Proteomes" id="UP001632037"/>
    </source>
</evidence>
<evidence type="ECO:0000256" key="1">
    <source>
        <dbReference type="SAM" id="Phobius"/>
    </source>
</evidence>
<comment type="caution">
    <text evidence="2">The sequence shown here is derived from an EMBL/GenBank/DDBJ whole genome shotgun (WGS) entry which is preliminary data.</text>
</comment>
<evidence type="ECO:0000313" key="2">
    <source>
        <dbReference type="EMBL" id="KAL3663336.1"/>
    </source>
</evidence>
<keyword evidence="3" id="KW-1185">Reference proteome</keyword>
<dbReference type="AlphaFoldDB" id="A0ABD3FA93"/>
<sequence length="127" mass="14288">MSIEMVLAILIPIVFIAVLALLFKLFPNAFHSFWHRDEDKVKDLELDGGVMLSPEPYHMTWPTPVLKTFSPFGGDTPKAVRPPQSPRIMTSLISPIKTVCSPPKRTLRGEERLPHSPVVDPDTFINL</sequence>